<dbReference type="RefSeq" id="WP_249412711.1">
    <property type="nucleotide sequence ID" value="NZ_BOQT01000010.1"/>
</dbReference>
<keyword evidence="5 6" id="KW-0472">Membrane</keyword>
<keyword evidence="4 6" id="KW-1133">Transmembrane helix</keyword>
<feature type="transmembrane region" description="Helical" evidence="6">
    <location>
        <begin position="9"/>
        <end position="25"/>
    </location>
</feature>
<evidence type="ECO:0000256" key="5">
    <source>
        <dbReference type="ARBA" id="ARBA00023136"/>
    </source>
</evidence>
<feature type="transmembrane region" description="Helical" evidence="6">
    <location>
        <begin position="254"/>
        <end position="276"/>
    </location>
</feature>
<keyword evidence="2" id="KW-1003">Cell membrane</keyword>
<feature type="transmembrane region" description="Helical" evidence="6">
    <location>
        <begin position="31"/>
        <end position="51"/>
    </location>
</feature>
<gene>
    <name evidence="7" type="ORF">J1TS3_28640</name>
</gene>
<feature type="transmembrane region" description="Helical" evidence="6">
    <location>
        <begin position="63"/>
        <end position="81"/>
    </location>
</feature>
<feature type="transmembrane region" description="Helical" evidence="6">
    <location>
        <begin position="165"/>
        <end position="184"/>
    </location>
</feature>
<keyword evidence="3 6" id="KW-0812">Transmembrane</keyword>
<organism evidence="7 8">
    <name type="scientific">Siminovitchia fordii</name>
    <dbReference type="NCBI Taxonomy" id="254759"/>
    <lineage>
        <taxon>Bacteria</taxon>
        <taxon>Bacillati</taxon>
        <taxon>Bacillota</taxon>
        <taxon>Bacilli</taxon>
        <taxon>Bacillales</taxon>
        <taxon>Bacillaceae</taxon>
        <taxon>Siminovitchia</taxon>
    </lineage>
</organism>
<feature type="transmembrane region" description="Helical" evidence="6">
    <location>
        <begin position="87"/>
        <end position="106"/>
    </location>
</feature>
<dbReference type="InterPro" id="IPR001851">
    <property type="entry name" value="ABC_transp_permease"/>
</dbReference>
<feature type="transmembrane region" description="Helical" evidence="6">
    <location>
        <begin position="214"/>
        <end position="234"/>
    </location>
</feature>
<proteinExistence type="predicted"/>
<dbReference type="EMBL" id="BOQT01000010">
    <property type="protein sequence ID" value="GIN21730.1"/>
    <property type="molecule type" value="Genomic_DNA"/>
</dbReference>
<name>A0ABQ4K7N4_9BACI</name>
<protein>
    <submittedName>
        <fullName evidence="7">Branched-chain amino acid ABC transporter permease</fullName>
    </submittedName>
</protein>
<feature type="transmembrane region" description="Helical" evidence="6">
    <location>
        <begin position="113"/>
        <end position="131"/>
    </location>
</feature>
<evidence type="ECO:0000256" key="1">
    <source>
        <dbReference type="ARBA" id="ARBA00004651"/>
    </source>
</evidence>
<dbReference type="Pfam" id="PF02653">
    <property type="entry name" value="BPD_transp_2"/>
    <property type="match status" value="1"/>
</dbReference>
<evidence type="ECO:0000256" key="4">
    <source>
        <dbReference type="ARBA" id="ARBA00022989"/>
    </source>
</evidence>
<comment type="subcellular location">
    <subcellularLocation>
        <location evidence="1">Cell membrane</location>
        <topology evidence="1">Multi-pass membrane protein</topology>
    </subcellularLocation>
</comment>
<sequence length="336" mass="36728">MKKINIRKYGILFGGILLFLVPLAITNPYFMYVLNLILIYIILALGLDLIVGYTGQVSVGHGAFFGVGAYLSAVLSIKLGYSFWLTLPLSIIFTAIVGLIIGYIGLKLVEEYLVMATLAFGTILWLIFLNWSDMTGGPMGISGIPSPPPIGFGTFKLTFEEYGNYYPLFLIFVLLAIFVSRLLMESGFGRACNAIRDDELAAQAMGIPVFKTKVMVFTISTAFCGAAGSLYAHFLHVVSPETFGFSMSVTILTMVMIGGQGTITGAIIGAFLLTVFSEALRATPELRMVVYGFLIVIMIMFFPRGIMGLTHLFRKRLSRSGVQVNGAAKKEGLRYE</sequence>
<accession>A0ABQ4K7N4</accession>
<evidence type="ECO:0000256" key="6">
    <source>
        <dbReference type="SAM" id="Phobius"/>
    </source>
</evidence>
<dbReference type="PANTHER" id="PTHR30482">
    <property type="entry name" value="HIGH-AFFINITY BRANCHED-CHAIN AMINO ACID TRANSPORT SYSTEM PERMEASE"/>
    <property type="match status" value="1"/>
</dbReference>
<dbReference type="InterPro" id="IPR043428">
    <property type="entry name" value="LivM-like"/>
</dbReference>
<dbReference type="PANTHER" id="PTHR30482:SF10">
    <property type="entry name" value="HIGH-AFFINITY BRANCHED-CHAIN AMINO ACID TRANSPORT PROTEIN BRAE"/>
    <property type="match status" value="1"/>
</dbReference>
<comment type="caution">
    <text evidence="7">The sequence shown here is derived from an EMBL/GenBank/DDBJ whole genome shotgun (WGS) entry which is preliminary data.</text>
</comment>
<evidence type="ECO:0000256" key="3">
    <source>
        <dbReference type="ARBA" id="ARBA00022692"/>
    </source>
</evidence>
<dbReference type="Proteomes" id="UP000680279">
    <property type="component" value="Unassembled WGS sequence"/>
</dbReference>
<feature type="transmembrane region" description="Helical" evidence="6">
    <location>
        <begin position="288"/>
        <end position="307"/>
    </location>
</feature>
<reference evidence="7 8" key="1">
    <citation type="submission" date="2021-03" db="EMBL/GenBank/DDBJ databases">
        <title>Antimicrobial resistance genes in bacteria isolated from Japanese honey, and their potential for conferring macrolide and lincosamide resistance in the American foulbrood pathogen Paenibacillus larvae.</title>
        <authorList>
            <person name="Okamoto M."/>
            <person name="Kumagai M."/>
            <person name="Kanamori H."/>
            <person name="Takamatsu D."/>
        </authorList>
    </citation>
    <scope>NUCLEOTIDE SEQUENCE [LARGE SCALE GENOMIC DNA]</scope>
    <source>
        <strain evidence="7 8">J1TS3</strain>
    </source>
</reference>
<evidence type="ECO:0000313" key="7">
    <source>
        <dbReference type="EMBL" id="GIN21730.1"/>
    </source>
</evidence>
<evidence type="ECO:0000256" key="2">
    <source>
        <dbReference type="ARBA" id="ARBA00022475"/>
    </source>
</evidence>
<dbReference type="CDD" id="cd06581">
    <property type="entry name" value="TM_PBP1_LivM_like"/>
    <property type="match status" value="1"/>
</dbReference>
<keyword evidence="8" id="KW-1185">Reference proteome</keyword>
<evidence type="ECO:0000313" key="8">
    <source>
        <dbReference type="Proteomes" id="UP000680279"/>
    </source>
</evidence>